<dbReference type="Gene3D" id="3.90.1150.10">
    <property type="entry name" value="Aspartate Aminotransferase, domain 1"/>
    <property type="match status" value="1"/>
</dbReference>
<dbReference type="AlphaFoldDB" id="A0A244EUP3"/>
<dbReference type="GO" id="GO:0000271">
    <property type="term" value="P:polysaccharide biosynthetic process"/>
    <property type="evidence" value="ECO:0007669"/>
    <property type="project" value="TreeGrafter"/>
</dbReference>
<evidence type="ECO:0000256" key="1">
    <source>
        <dbReference type="ARBA" id="ARBA00022898"/>
    </source>
</evidence>
<evidence type="ECO:0000256" key="5">
    <source>
        <dbReference type="RuleBase" id="RU004508"/>
    </source>
</evidence>
<sequence>MTFTATARPPVSDKYRPSYANDLLTLQQTLDRPLSGTSDVVGEYENKLAAWFEARHAIALSSGGAALSVAIYASGVGPGDDVLLTPSCPLCTIYPIIAAGANPIFVDTRAHGFGADPASIKARITPRTKAIIDIPMWGYPTEVDELHTLTRELDIKLILDLAHSHGTTLNGRPLSQFGDVSCFSTHERKPLATGEGGFILTDDDALAQRCRDYSRFGNLNGKDFGLNYKLAALPAALGASRLSSLAGQIQQRRENAAYFLGKLDHSKVREKKIINGGQPNYYFLNLELHFADNRAFIDYLDEAGIPSDIKRYGCKALYEFPVLAHYRNECPNAEALLAGMTTIPVHPDITLAELDYMADRINQYGAA</sequence>
<dbReference type="Gene3D" id="3.40.640.10">
    <property type="entry name" value="Type I PLP-dependent aspartate aminotransferase-like (Major domain)"/>
    <property type="match status" value="1"/>
</dbReference>
<accession>A0A244EUP3</accession>
<dbReference type="InterPro" id="IPR015421">
    <property type="entry name" value="PyrdxlP-dep_Trfase_major"/>
</dbReference>
<keyword evidence="1 4" id="KW-0663">Pyridoxal phosphate</keyword>
<dbReference type="Pfam" id="PF01041">
    <property type="entry name" value="DegT_DnrJ_EryC1"/>
    <property type="match status" value="1"/>
</dbReference>
<dbReference type="RefSeq" id="WP_084915389.1">
    <property type="nucleotide sequence ID" value="NZ_JAHZNS010000029.1"/>
</dbReference>
<comment type="caution">
    <text evidence="6">The sequence shown here is derived from an EMBL/GenBank/DDBJ whole genome shotgun (WGS) entry which is preliminary data.</text>
</comment>
<dbReference type="EMBL" id="MTSA01000004">
    <property type="protein sequence ID" value="OUM08243.1"/>
    <property type="molecule type" value="Genomic_DNA"/>
</dbReference>
<dbReference type="GO" id="GO:0008483">
    <property type="term" value="F:transaminase activity"/>
    <property type="evidence" value="ECO:0007669"/>
    <property type="project" value="UniProtKB-KW"/>
</dbReference>
<comment type="similarity">
    <text evidence="2 5">Belongs to the DegT/DnrJ/EryC1 family.</text>
</comment>
<dbReference type="GO" id="GO:0030170">
    <property type="term" value="F:pyridoxal phosphate binding"/>
    <property type="evidence" value="ECO:0007669"/>
    <property type="project" value="TreeGrafter"/>
</dbReference>
<evidence type="ECO:0000313" key="6">
    <source>
        <dbReference type="EMBL" id="OUM08243.1"/>
    </source>
</evidence>
<dbReference type="Proteomes" id="UP000195128">
    <property type="component" value="Unassembled WGS sequence"/>
</dbReference>
<dbReference type="PANTHER" id="PTHR30244:SF34">
    <property type="entry name" value="DTDP-4-AMINO-4,6-DIDEOXYGALACTOSE TRANSAMINASE"/>
    <property type="match status" value="1"/>
</dbReference>
<feature type="active site" description="Proton acceptor" evidence="3">
    <location>
        <position position="189"/>
    </location>
</feature>
<evidence type="ECO:0000256" key="4">
    <source>
        <dbReference type="PIRSR" id="PIRSR000390-2"/>
    </source>
</evidence>
<proteinExistence type="inferred from homology"/>
<dbReference type="InterPro" id="IPR015422">
    <property type="entry name" value="PyrdxlP-dep_Trfase_small"/>
</dbReference>
<protein>
    <submittedName>
        <fullName evidence="6">Aspartate aminotransferase</fullName>
    </submittedName>
</protein>
<keyword evidence="6" id="KW-0808">Transferase</keyword>
<dbReference type="InterPro" id="IPR000653">
    <property type="entry name" value="DegT/StrS_aminotransferase"/>
</dbReference>
<dbReference type="PIRSF" id="PIRSF000390">
    <property type="entry name" value="PLP_StrS"/>
    <property type="match status" value="1"/>
</dbReference>
<evidence type="ECO:0000256" key="2">
    <source>
        <dbReference type="ARBA" id="ARBA00037999"/>
    </source>
</evidence>
<dbReference type="PANTHER" id="PTHR30244">
    <property type="entry name" value="TRANSAMINASE"/>
    <property type="match status" value="1"/>
</dbReference>
<dbReference type="SUPFAM" id="SSF53383">
    <property type="entry name" value="PLP-dependent transferases"/>
    <property type="match status" value="1"/>
</dbReference>
<reference evidence="6 7" key="1">
    <citation type="submission" date="2017-01" db="EMBL/GenBank/DDBJ databases">
        <authorList>
            <person name="Mah S.A."/>
            <person name="Swanson W.J."/>
            <person name="Moy G.W."/>
            <person name="Vacquier V.D."/>
        </authorList>
    </citation>
    <scope>NUCLEOTIDE SEQUENCE [LARGE SCALE GENOMIC DNA]</scope>
    <source>
        <strain evidence="6">PDD-32b-74</strain>
    </source>
</reference>
<organism evidence="6 7">
    <name type="scientific">Pseudomonas syringae</name>
    <dbReference type="NCBI Taxonomy" id="317"/>
    <lineage>
        <taxon>Bacteria</taxon>
        <taxon>Pseudomonadati</taxon>
        <taxon>Pseudomonadota</taxon>
        <taxon>Gammaproteobacteria</taxon>
        <taxon>Pseudomonadales</taxon>
        <taxon>Pseudomonadaceae</taxon>
        <taxon>Pseudomonas</taxon>
    </lineage>
</organism>
<evidence type="ECO:0000256" key="3">
    <source>
        <dbReference type="PIRSR" id="PIRSR000390-1"/>
    </source>
</evidence>
<keyword evidence="6" id="KW-0032">Aminotransferase</keyword>
<dbReference type="OrthoDB" id="9804264at2"/>
<gene>
    <name evidence="6" type="ORF">BW686_06100</name>
</gene>
<evidence type="ECO:0000313" key="7">
    <source>
        <dbReference type="Proteomes" id="UP000195128"/>
    </source>
</evidence>
<feature type="modified residue" description="N6-(pyridoxal phosphate)lysine" evidence="4">
    <location>
        <position position="189"/>
    </location>
</feature>
<dbReference type="InterPro" id="IPR015424">
    <property type="entry name" value="PyrdxlP-dep_Trfase"/>
</dbReference>
<name>A0A244EUP3_PSESX</name>